<organism evidence="1 2">
    <name type="scientific">[Emmonsia] crescens</name>
    <dbReference type="NCBI Taxonomy" id="73230"/>
    <lineage>
        <taxon>Eukaryota</taxon>
        <taxon>Fungi</taxon>
        <taxon>Dikarya</taxon>
        <taxon>Ascomycota</taxon>
        <taxon>Pezizomycotina</taxon>
        <taxon>Eurotiomycetes</taxon>
        <taxon>Eurotiomycetidae</taxon>
        <taxon>Onygenales</taxon>
        <taxon>Ajellomycetaceae</taxon>
        <taxon>Emergomyces</taxon>
    </lineage>
</organism>
<sequence>MTECQKLKRSWRTDHWSHQMPITFLVMQHRIPSVEHGDGVLQLTTECLPGRKTVNTEARIIQRAETGVKLLGNGDCRAASRFKRAKLKKCGVGVLSGRVNLAGIVNSKEKTNFRIFQAASGTGTMTVSSKVQRCNQGNLKGEQDPNSIF</sequence>
<dbReference type="VEuPathDB" id="FungiDB:EMCG_09632"/>
<proteinExistence type="predicted"/>
<accession>A0A0G2I2I6</accession>
<protein>
    <submittedName>
        <fullName evidence="1">Uncharacterized protein</fullName>
    </submittedName>
</protein>
<evidence type="ECO:0000313" key="1">
    <source>
        <dbReference type="EMBL" id="KKZ64375.1"/>
    </source>
</evidence>
<evidence type="ECO:0000313" key="2">
    <source>
        <dbReference type="Proteomes" id="UP000034164"/>
    </source>
</evidence>
<reference evidence="2" key="1">
    <citation type="journal article" date="2015" name="PLoS Genet.">
        <title>The dynamic genome and transcriptome of the human fungal pathogen Blastomyces and close relative Emmonsia.</title>
        <authorList>
            <person name="Munoz J.F."/>
            <person name="Gauthier G.M."/>
            <person name="Desjardins C.A."/>
            <person name="Gallo J.E."/>
            <person name="Holder J."/>
            <person name="Sullivan T.D."/>
            <person name="Marty A.J."/>
            <person name="Carmen J.C."/>
            <person name="Chen Z."/>
            <person name="Ding L."/>
            <person name="Gujja S."/>
            <person name="Magrini V."/>
            <person name="Misas E."/>
            <person name="Mitreva M."/>
            <person name="Priest M."/>
            <person name="Saif S."/>
            <person name="Whiston E.A."/>
            <person name="Young S."/>
            <person name="Zeng Q."/>
            <person name="Goldman W.E."/>
            <person name="Mardis E.R."/>
            <person name="Taylor J.W."/>
            <person name="McEwen J.G."/>
            <person name="Clay O.K."/>
            <person name="Klein B.S."/>
            <person name="Cuomo C.A."/>
        </authorList>
    </citation>
    <scope>NUCLEOTIDE SEQUENCE [LARGE SCALE GENOMIC DNA]</scope>
    <source>
        <strain evidence="2">UAMH 3008</strain>
    </source>
</reference>
<dbReference type="Proteomes" id="UP000034164">
    <property type="component" value="Unassembled WGS sequence"/>
</dbReference>
<name>A0A0G2I2I6_9EURO</name>
<comment type="caution">
    <text evidence="1">The sequence shown here is derived from an EMBL/GenBank/DDBJ whole genome shotgun (WGS) entry which is preliminary data.</text>
</comment>
<gene>
    <name evidence="1" type="ORF">EMCG_09632</name>
</gene>
<dbReference type="EMBL" id="LCZI01000800">
    <property type="protein sequence ID" value="KKZ64375.1"/>
    <property type="molecule type" value="Genomic_DNA"/>
</dbReference>
<dbReference type="AlphaFoldDB" id="A0A0G2I2I6"/>